<dbReference type="AlphaFoldDB" id="A0A225DKY5"/>
<feature type="compositionally biased region" description="Polar residues" evidence="1">
    <location>
        <begin position="70"/>
        <end position="81"/>
    </location>
</feature>
<dbReference type="EMBL" id="NIDE01000014">
    <property type="protein sequence ID" value="OWK37829.1"/>
    <property type="molecule type" value="Genomic_DNA"/>
</dbReference>
<keyword evidence="3" id="KW-1185">Reference proteome</keyword>
<gene>
    <name evidence="2" type="ORF">FRUB_06949</name>
</gene>
<evidence type="ECO:0000313" key="2">
    <source>
        <dbReference type="EMBL" id="OWK37829.1"/>
    </source>
</evidence>
<evidence type="ECO:0000313" key="3">
    <source>
        <dbReference type="Proteomes" id="UP000214646"/>
    </source>
</evidence>
<dbReference type="Proteomes" id="UP000214646">
    <property type="component" value="Unassembled WGS sequence"/>
</dbReference>
<evidence type="ECO:0000256" key="1">
    <source>
        <dbReference type="SAM" id="MobiDB-lite"/>
    </source>
</evidence>
<name>A0A225DKY5_9BACT</name>
<dbReference type="RefSeq" id="WP_088257669.1">
    <property type="nucleotide sequence ID" value="NZ_NIDE01000014.1"/>
</dbReference>
<organism evidence="2 3">
    <name type="scientific">Fimbriiglobus ruber</name>
    <dbReference type="NCBI Taxonomy" id="1908690"/>
    <lineage>
        <taxon>Bacteria</taxon>
        <taxon>Pseudomonadati</taxon>
        <taxon>Planctomycetota</taxon>
        <taxon>Planctomycetia</taxon>
        <taxon>Gemmatales</taxon>
        <taxon>Gemmataceae</taxon>
        <taxon>Fimbriiglobus</taxon>
    </lineage>
</organism>
<feature type="region of interest" description="Disordered" evidence="1">
    <location>
        <begin position="58"/>
        <end position="86"/>
    </location>
</feature>
<sequence>MSSDAEEQIIRLLTDLREELAYRRRVLDESIGLQKRAVRLQRIGLAIVLAMIVAGLDSSRSHSSPPVGASTPNPAPRQTPSHDGIMGIELAERRGC</sequence>
<proteinExistence type="predicted"/>
<comment type="caution">
    <text evidence="2">The sequence shown here is derived from an EMBL/GenBank/DDBJ whole genome shotgun (WGS) entry which is preliminary data.</text>
</comment>
<reference evidence="3" key="1">
    <citation type="submission" date="2017-06" db="EMBL/GenBank/DDBJ databases">
        <title>Genome analysis of Fimbriiglobus ruber SP5, the first member of the order Planctomycetales with confirmed chitinolytic capability.</title>
        <authorList>
            <person name="Ravin N.V."/>
            <person name="Rakitin A.L."/>
            <person name="Ivanova A.A."/>
            <person name="Beletsky A.V."/>
            <person name="Kulichevskaya I.S."/>
            <person name="Mardanov A.V."/>
            <person name="Dedysh S.N."/>
        </authorList>
    </citation>
    <scope>NUCLEOTIDE SEQUENCE [LARGE SCALE GENOMIC DNA]</scope>
    <source>
        <strain evidence="3">SP5</strain>
    </source>
</reference>
<protein>
    <submittedName>
        <fullName evidence="2">Uncharacterized protein</fullName>
    </submittedName>
</protein>
<accession>A0A225DKY5</accession>
<dbReference type="OrthoDB" id="292191at2"/>